<accession>A0A397HEP0</accession>
<dbReference type="OrthoDB" id="2325316at2759"/>
<name>A0A397HEP0_9GLOM</name>
<evidence type="ECO:0000313" key="2">
    <source>
        <dbReference type="Proteomes" id="UP000266861"/>
    </source>
</evidence>
<dbReference type="EMBL" id="PQFF01000316">
    <property type="protein sequence ID" value="RHZ61601.1"/>
    <property type="molecule type" value="Genomic_DNA"/>
</dbReference>
<keyword evidence="2" id="KW-1185">Reference proteome</keyword>
<dbReference type="Proteomes" id="UP000266861">
    <property type="component" value="Unassembled WGS sequence"/>
</dbReference>
<evidence type="ECO:0000313" key="1">
    <source>
        <dbReference type="EMBL" id="RHZ61601.1"/>
    </source>
</evidence>
<comment type="caution">
    <text evidence="1">The sequence shown here is derived from an EMBL/GenBank/DDBJ whole genome shotgun (WGS) entry which is preliminary data.</text>
</comment>
<sequence length="72" mass="8545">MTQTKKKSTKRVDRNHKKIRSLKSIQRGEQKIKLDIHKERLILPYKLPFPPSTQVDELVTKLISKPKLARRK</sequence>
<proteinExistence type="predicted"/>
<organism evidence="1 2">
    <name type="scientific">Diversispora epigaea</name>
    <dbReference type="NCBI Taxonomy" id="1348612"/>
    <lineage>
        <taxon>Eukaryota</taxon>
        <taxon>Fungi</taxon>
        <taxon>Fungi incertae sedis</taxon>
        <taxon>Mucoromycota</taxon>
        <taxon>Glomeromycotina</taxon>
        <taxon>Glomeromycetes</taxon>
        <taxon>Diversisporales</taxon>
        <taxon>Diversisporaceae</taxon>
        <taxon>Diversispora</taxon>
    </lineage>
</organism>
<reference evidence="1 2" key="1">
    <citation type="submission" date="2018-08" db="EMBL/GenBank/DDBJ databases">
        <title>Genome and evolution of the arbuscular mycorrhizal fungus Diversispora epigaea (formerly Glomus versiforme) and its bacterial endosymbionts.</title>
        <authorList>
            <person name="Sun X."/>
            <person name="Fei Z."/>
            <person name="Harrison M."/>
        </authorList>
    </citation>
    <scope>NUCLEOTIDE SEQUENCE [LARGE SCALE GENOMIC DNA]</scope>
    <source>
        <strain evidence="1 2">IT104</strain>
    </source>
</reference>
<gene>
    <name evidence="1" type="ORF">Glove_346g196</name>
</gene>
<dbReference type="AlphaFoldDB" id="A0A397HEP0"/>
<protein>
    <submittedName>
        <fullName evidence="1">Uncharacterized protein</fullName>
    </submittedName>
</protein>